<evidence type="ECO:0000313" key="1">
    <source>
        <dbReference type="EMBL" id="TGJ75447.1"/>
    </source>
</evidence>
<evidence type="ECO:0000313" key="2">
    <source>
        <dbReference type="Proteomes" id="UP000297714"/>
    </source>
</evidence>
<protein>
    <submittedName>
        <fullName evidence="1">Uncharacterized protein</fullName>
    </submittedName>
</protein>
<accession>A0A4Z0XY70</accession>
<comment type="caution">
    <text evidence="1">The sequence shown here is derived from an EMBL/GenBank/DDBJ whole genome shotgun (WGS) entry which is preliminary data.</text>
</comment>
<dbReference type="EMBL" id="SRMQ01000017">
    <property type="protein sequence ID" value="TGJ75447.1"/>
    <property type="molecule type" value="Genomic_DNA"/>
</dbReference>
<gene>
    <name evidence="1" type="ORF">CAGA_23960</name>
</gene>
<name>A0A4Z0XY70_9FIRM</name>
<proteinExistence type="predicted"/>
<organism evidence="1 2">
    <name type="scientific">Caproiciproducens galactitolivorans</name>
    <dbReference type="NCBI Taxonomy" id="642589"/>
    <lineage>
        <taxon>Bacteria</taxon>
        <taxon>Bacillati</taxon>
        <taxon>Bacillota</taxon>
        <taxon>Clostridia</taxon>
        <taxon>Eubacteriales</taxon>
        <taxon>Acutalibacteraceae</taxon>
        <taxon>Caproiciproducens</taxon>
    </lineage>
</organism>
<reference evidence="1 2" key="1">
    <citation type="submission" date="2019-04" db="EMBL/GenBank/DDBJ databases">
        <authorList>
            <person name="Poehlein A."/>
            <person name="Bengelsdorf F.R."/>
            <person name="Duerre P."/>
            <person name="Daniel R."/>
        </authorList>
    </citation>
    <scope>NUCLEOTIDE SEQUENCE [LARGE SCALE GENOMIC DNA]</scope>
    <source>
        <strain evidence="1 2">BS-1</strain>
    </source>
</reference>
<dbReference type="Proteomes" id="UP000297714">
    <property type="component" value="Unassembled WGS sequence"/>
</dbReference>
<keyword evidence="2" id="KW-1185">Reference proteome</keyword>
<dbReference type="AlphaFoldDB" id="A0A4Z0XY70"/>
<sequence>MCGSKPVWQNGFGLSYRCNDMTASLVTDTIRAETPYKKRKSLMDLLSTATKDLNTPLKHTLT</sequence>